<proteinExistence type="predicted"/>
<comment type="caution">
    <text evidence="1">The sequence shown here is derived from an EMBL/GenBank/DDBJ whole genome shotgun (WGS) entry which is preliminary data.</text>
</comment>
<dbReference type="AlphaFoldDB" id="A0AAV3PWV3"/>
<gene>
    <name evidence="1" type="ORF">LIER_13840</name>
</gene>
<dbReference type="Proteomes" id="UP001454036">
    <property type="component" value="Unassembled WGS sequence"/>
</dbReference>
<organism evidence="1 2">
    <name type="scientific">Lithospermum erythrorhizon</name>
    <name type="common">Purple gromwell</name>
    <name type="synonym">Lithospermum officinale var. erythrorhizon</name>
    <dbReference type="NCBI Taxonomy" id="34254"/>
    <lineage>
        <taxon>Eukaryota</taxon>
        <taxon>Viridiplantae</taxon>
        <taxon>Streptophyta</taxon>
        <taxon>Embryophyta</taxon>
        <taxon>Tracheophyta</taxon>
        <taxon>Spermatophyta</taxon>
        <taxon>Magnoliopsida</taxon>
        <taxon>eudicotyledons</taxon>
        <taxon>Gunneridae</taxon>
        <taxon>Pentapetalae</taxon>
        <taxon>asterids</taxon>
        <taxon>lamiids</taxon>
        <taxon>Boraginales</taxon>
        <taxon>Boraginaceae</taxon>
        <taxon>Boraginoideae</taxon>
        <taxon>Lithospermeae</taxon>
        <taxon>Lithospermum</taxon>
    </lineage>
</organism>
<keyword evidence="2" id="KW-1185">Reference proteome</keyword>
<evidence type="ECO:0000313" key="2">
    <source>
        <dbReference type="Proteomes" id="UP001454036"/>
    </source>
</evidence>
<protein>
    <submittedName>
        <fullName evidence="1">Uncharacterized protein</fullName>
    </submittedName>
</protein>
<reference evidence="1 2" key="1">
    <citation type="submission" date="2024-01" db="EMBL/GenBank/DDBJ databases">
        <title>The complete chloroplast genome sequence of Lithospermum erythrorhizon: insights into the phylogenetic relationship among Boraginaceae species and the maternal lineages of purple gromwells.</title>
        <authorList>
            <person name="Okada T."/>
            <person name="Watanabe K."/>
        </authorList>
    </citation>
    <scope>NUCLEOTIDE SEQUENCE [LARGE SCALE GENOMIC DNA]</scope>
</reference>
<sequence>MSTLQGPVLTEAAKTLSVVVAKLIDDYWVRRSLTYLMKIKKFTTLDVATAILKRVLMKKIWSTFAISAKKSHNSSKAIDCDDDY</sequence>
<name>A0AAV3PWV3_LITER</name>
<dbReference type="EMBL" id="BAABME010002832">
    <property type="protein sequence ID" value="GAA0156319.1"/>
    <property type="molecule type" value="Genomic_DNA"/>
</dbReference>
<accession>A0AAV3PWV3</accession>
<evidence type="ECO:0000313" key="1">
    <source>
        <dbReference type="EMBL" id="GAA0156319.1"/>
    </source>
</evidence>